<dbReference type="InterPro" id="IPR028630">
    <property type="entry name" value="Sigma70_RpoD"/>
</dbReference>
<dbReference type="CDD" id="cd06171">
    <property type="entry name" value="Sigma70_r4"/>
    <property type="match status" value="1"/>
</dbReference>
<proteinExistence type="inferred from homology"/>
<dbReference type="InterPro" id="IPR014284">
    <property type="entry name" value="RNA_pol_sigma-70_dom"/>
</dbReference>
<comment type="subunit">
    <text evidence="6">Interacts transiently with the RNA polymerase catalytic core.</text>
</comment>
<dbReference type="SUPFAM" id="SSF88659">
    <property type="entry name" value="Sigma3 and sigma4 domains of RNA polymerase sigma factors"/>
    <property type="match status" value="2"/>
</dbReference>
<dbReference type="InterPro" id="IPR000943">
    <property type="entry name" value="RNA_pol_sigma70"/>
</dbReference>
<dbReference type="PROSITE" id="PS00715">
    <property type="entry name" value="SIGMA70_1"/>
    <property type="match status" value="1"/>
</dbReference>
<evidence type="ECO:0000256" key="6">
    <source>
        <dbReference type="HAMAP-Rule" id="MF_00963"/>
    </source>
</evidence>
<dbReference type="InterPro" id="IPR007631">
    <property type="entry name" value="RNA_pol_sigma_70_non-ess"/>
</dbReference>
<evidence type="ECO:0000259" key="9">
    <source>
        <dbReference type="PROSITE" id="PS00716"/>
    </source>
</evidence>
<dbReference type="InterPro" id="IPR007127">
    <property type="entry name" value="RNA_pol_sigma_70_r1_1"/>
</dbReference>
<dbReference type="InterPro" id="IPR012760">
    <property type="entry name" value="RNA_pol_sigma_RpoD_C"/>
</dbReference>
<reference evidence="10 11" key="1">
    <citation type="journal article" date="2014" name="ISME J.">
        <title>Candidatus Competibacter-lineage genomes retrieved from metagenomes reveal functional metabolic diversity.</title>
        <authorList>
            <person name="McIlroy S.J."/>
            <person name="Albertsen M."/>
            <person name="Andresen E.K."/>
            <person name="Saunders A.M."/>
            <person name="Kristiansen R."/>
            <person name="Stokholm-Bjerregaard M."/>
            <person name="Nielsen K.L."/>
            <person name="Nielsen P.H."/>
        </authorList>
    </citation>
    <scope>NUCLEOTIDE SEQUENCE [LARGE SCALE GENOMIC DNA]</scope>
    <source>
        <strain evidence="10 11">Run_B_J11</strain>
    </source>
</reference>
<keyword evidence="3 6" id="KW-0731">Sigma factor</keyword>
<dbReference type="Pfam" id="PF04542">
    <property type="entry name" value="Sigma70_r2"/>
    <property type="match status" value="1"/>
</dbReference>
<dbReference type="Pfam" id="PF04539">
    <property type="entry name" value="Sigma70_r3"/>
    <property type="match status" value="1"/>
</dbReference>
<evidence type="ECO:0000256" key="7">
    <source>
        <dbReference type="SAM" id="MobiDB-lite"/>
    </source>
</evidence>
<dbReference type="NCBIfam" id="TIGR02937">
    <property type="entry name" value="sigma70-ECF"/>
    <property type="match status" value="1"/>
</dbReference>
<feature type="domain" description="RNA polymerase sigma-70" evidence="9">
    <location>
        <begin position="580"/>
        <end position="606"/>
    </location>
</feature>
<evidence type="ECO:0000256" key="4">
    <source>
        <dbReference type="ARBA" id="ARBA00023125"/>
    </source>
</evidence>
<dbReference type="Pfam" id="PF00140">
    <property type="entry name" value="Sigma70_r1_2"/>
    <property type="match status" value="1"/>
</dbReference>
<comment type="subcellular location">
    <subcellularLocation>
        <location evidence="6">Cytoplasm</location>
    </subcellularLocation>
</comment>
<sequence>MSEQQQSQLKKLIARGKEKGFLTYAEVNDHLPDDIVDPEQIEDIISMINDMGIEVHEFVPDTETLLLNENPVSADDDVVAEEAAAALAAVDSDFGRTTDPVRMYMREMGTVELLTREGEIQIAKRIEEGMSQVLSALSSYPLTIGELLRAYHSISDNGTRLSDIISGFNDIDEVVPVLPDEALLLAADDPDAVAVVDAVAVANGDEDEDEEGASVVESGPDPQETANRFTELHTLYQETLNRADELGLQHDQTRMLRQQLGDRFLQFRLVPKTLDSLIARLHEMAERIRTREKEVMHACVNRAQMPRKTFISSFPQNETRLDWIDEHIQSGRKHSALLAEQREAILDAQQRLQAIEQQARLTIHEIKDINRHMSIGEAKARRAKKEMVEANLRLVISIAKKYTNRGLQFLDLIQEGNIGLMKAVDKFEYRRGYKFSTYATWWIRQAITRSIADQARTIRIPVHMIETINKLNRISRQMLQEMGREPTPDELARRMEMPEDKVRKVMKIAKEPISMETPIGDDEDSHLGDFIEDLNVMSPVDAATVEGLREATREVLSTLTPREAKVLRMRFGIDMPTDHTLEEVGKQFDVTRERIRQIEAKALRKLRHPNRSEQLRSFLDLD</sequence>
<dbReference type="InterPro" id="IPR013324">
    <property type="entry name" value="RNA_pol_sigma_r3/r4-like"/>
</dbReference>
<feature type="region of interest" description="Disordered" evidence="7">
    <location>
        <begin position="204"/>
        <end position="223"/>
    </location>
</feature>
<feature type="short sequence motif" description="Interaction with polymerase core subunit RpoC" evidence="6">
    <location>
        <begin position="411"/>
        <end position="414"/>
    </location>
</feature>
<dbReference type="GO" id="GO:0006352">
    <property type="term" value="P:DNA-templated transcription initiation"/>
    <property type="evidence" value="ECO:0007669"/>
    <property type="project" value="UniProtKB-UniRule"/>
</dbReference>
<keyword evidence="11" id="KW-1185">Reference proteome</keyword>
<accession>A0A7U7J2T3</accession>
<dbReference type="Gene3D" id="1.10.601.10">
    <property type="entry name" value="RNA Polymerase Primary Sigma Factor"/>
    <property type="match status" value="1"/>
</dbReference>
<dbReference type="InterPro" id="IPR007624">
    <property type="entry name" value="RNA_pol_sigma70_r3"/>
</dbReference>
<dbReference type="GO" id="GO:0005737">
    <property type="term" value="C:cytoplasm"/>
    <property type="evidence" value="ECO:0007669"/>
    <property type="project" value="UniProtKB-SubCell"/>
</dbReference>
<dbReference type="NCBIfam" id="TIGR02393">
    <property type="entry name" value="RpoD_Cterm"/>
    <property type="match status" value="1"/>
</dbReference>
<evidence type="ECO:0000313" key="10">
    <source>
        <dbReference type="EMBL" id="CDH43812.1"/>
    </source>
</evidence>
<dbReference type="Pfam" id="PF04545">
    <property type="entry name" value="Sigma70_r4"/>
    <property type="match status" value="1"/>
</dbReference>
<dbReference type="InterPro" id="IPR042189">
    <property type="entry name" value="RNA_pol_sigma_70_r1_1_sf"/>
</dbReference>
<dbReference type="OrthoDB" id="9809557at2"/>
<protein>
    <recommendedName>
        <fullName evidence="6">RNA polymerase sigma factor RpoD</fullName>
    </recommendedName>
    <alternativeName>
        <fullName evidence="6">Sigma-70</fullName>
    </alternativeName>
</protein>
<comment type="similarity">
    <text evidence="6">Belongs to the sigma-70 factor family. RpoD/SigA subfamily.</text>
</comment>
<dbReference type="FunFam" id="1.10.601.10:FF:000002">
    <property type="entry name" value="RNA polymerase sigma factor RpoD"/>
    <property type="match status" value="1"/>
</dbReference>
<dbReference type="EMBL" id="CBTK010000041">
    <property type="protein sequence ID" value="CDH43812.1"/>
    <property type="molecule type" value="Genomic_DNA"/>
</dbReference>
<dbReference type="RefSeq" id="WP_034430871.1">
    <property type="nucleotide sequence ID" value="NZ_CBTK010000041.1"/>
</dbReference>
<dbReference type="Gene3D" id="1.10.10.10">
    <property type="entry name" value="Winged helix-like DNA-binding domain superfamily/Winged helix DNA-binding domain"/>
    <property type="match status" value="2"/>
</dbReference>
<dbReference type="FunFam" id="1.10.220.120:FF:000001">
    <property type="entry name" value="RNA polymerase sigma factor RpoD"/>
    <property type="match status" value="1"/>
</dbReference>
<dbReference type="Pfam" id="PF03979">
    <property type="entry name" value="Sigma70_r1_1"/>
    <property type="match status" value="1"/>
</dbReference>
<evidence type="ECO:0000259" key="8">
    <source>
        <dbReference type="PROSITE" id="PS00715"/>
    </source>
</evidence>
<comment type="caution">
    <text evidence="10">The sequence shown here is derived from an EMBL/GenBank/DDBJ whole genome shotgun (WGS) entry which is preliminary data.</text>
</comment>
<organism evidence="10 11">
    <name type="scientific">Candidatus Contendobacter odensis Run_B_J11</name>
    <dbReference type="NCBI Taxonomy" id="1400861"/>
    <lineage>
        <taxon>Bacteria</taxon>
        <taxon>Pseudomonadati</taxon>
        <taxon>Pseudomonadota</taxon>
        <taxon>Gammaproteobacteria</taxon>
        <taxon>Candidatus Competibacteraceae</taxon>
        <taxon>Candidatus Contendibacter</taxon>
    </lineage>
</organism>
<evidence type="ECO:0000313" key="11">
    <source>
        <dbReference type="Proteomes" id="UP000019184"/>
    </source>
</evidence>
<comment type="function">
    <text evidence="6">Sigma factors are initiation factors that promote the attachment of RNA polymerase to specific initiation sites and are then released. This sigma factor is the primary sigma factor during exponential growth.</text>
</comment>
<dbReference type="InterPro" id="IPR007627">
    <property type="entry name" value="RNA_pol_sigma70_r2"/>
</dbReference>
<feature type="region of interest" description="Sigma-70 factor domain-2" evidence="6">
    <location>
        <begin position="387"/>
        <end position="457"/>
    </location>
</feature>
<name>A0A7U7J2T3_9GAMM</name>
<dbReference type="InterPro" id="IPR009042">
    <property type="entry name" value="RNA_pol_sigma70_r1_2"/>
</dbReference>
<dbReference type="HAMAP" id="MF_00963">
    <property type="entry name" value="Sigma70_RpoD_SigA"/>
    <property type="match status" value="1"/>
</dbReference>
<dbReference type="InterPro" id="IPR007630">
    <property type="entry name" value="RNA_pol_sigma70_r4"/>
</dbReference>
<dbReference type="PANTHER" id="PTHR30603:SF60">
    <property type="entry name" value="RNA POLYMERASE SIGMA FACTOR RPOD"/>
    <property type="match status" value="1"/>
</dbReference>
<evidence type="ECO:0000256" key="1">
    <source>
        <dbReference type="ARBA" id="ARBA00022490"/>
    </source>
</evidence>
<keyword evidence="4 6" id="KW-0238">DNA-binding</keyword>
<dbReference type="GO" id="GO:0003677">
    <property type="term" value="F:DNA binding"/>
    <property type="evidence" value="ECO:0007669"/>
    <property type="project" value="UniProtKB-UniRule"/>
</dbReference>
<dbReference type="PANTHER" id="PTHR30603">
    <property type="entry name" value="RNA POLYMERASE SIGMA FACTOR RPO"/>
    <property type="match status" value="1"/>
</dbReference>
<dbReference type="Pfam" id="PF04546">
    <property type="entry name" value="Sigma70_ner"/>
    <property type="match status" value="1"/>
</dbReference>
<dbReference type="GO" id="GO:0016987">
    <property type="term" value="F:sigma factor activity"/>
    <property type="evidence" value="ECO:0007669"/>
    <property type="project" value="UniProtKB-UniRule"/>
</dbReference>
<evidence type="ECO:0000256" key="2">
    <source>
        <dbReference type="ARBA" id="ARBA00023015"/>
    </source>
</evidence>
<dbReference type="NCBIfam" id="NF004208">
    <property type="entry name" value="PRK05658.1"/>
    <property type="match status" value="1"/>
</dbReference>
<keyword evidence="2 6" id="KW-0805">Transcription regulation</keyword>
<dbReference type="InterPro" id="IPR050239">
    <property type="entry name" value="Sigma-70_RNA_pol_init_factors"/>
</dbReference>
<dbReference type="Proteomes" id="UP000019184">
    <property type="component" value="Unassembled WGS sequence"/>
</dbReference>
<dbReference type="SUPFAM" id="SSF88946">
    <property type="entry name" value="Sigma2 domain of RNA polymerase sigma factors"/>
    <property type="match status" value="1"/>
</dbReference>
<dbReference type="InterPro" id="IPR036388">
    <property type="entry name" value="WH-like_DNA-bd_sf"/>
</dbReference>
<feature type="region of interest" description="Sigma-70 factor domain-4" evidence="6">
    <location>
        <begin position="555"/>
        <end position="608"/>
    </location>
</feature>
<dbReference type="PROSITE" id="PS00716">
    <property type="entry name" value="SIGMA70_2"/>
    <property type="match status" value="1"/>
</dbReference>
<evidence type="ECO:0000256" key="3">
    <source>
        <dbReference type="ARBA" id="ARBA00023082"/>
    </source>
</evidence>
<evidence type="ECO:0000256" key="5">
    <source>
        <dbReference type="ARBA" id="ARBA00023163"/>
    </source>
</evidence>
<dbReference type="AlphaFoldDB" id="A0A7U7J2T3"/>
<feature type="domain" description="RNA polymerase sigma-70" evidence="8">
    <location>
        <begin position="411"/>
        <end position="424"/>
    </location>
</feature>
<dbReference type="FunFam" id="1.10.10.10:FF:000002">
    <property type="entry name" value="RNA polymerase sigma factor SigA"/>
    <property type="match status" value="1"/>
</dbReference>
<dbReference type="FunFam" id="1.10.10.10:FF:000004">
    <property type="entry name" value="RNA polymerase sigma factor SigA"/>
    <property type="match status" value="1"/>
</dbReference>
<dbReference type="PRINTS" id="PR00046">
    <property type="entry name" value="SIGMA70FCT"/>
</dbReference>
<dbReference type="InterPro" id="IPR013325">
    <property type="entry name" value="RNA_pol_sigma_r2"/>
</dbReference>
<gene>
    <name evidence="6 10" type="primary">rpoD</name>
    <name evidence="10" type="ORF">BN874_1350010</name>
</gene>
<keyword evidence="5 6" id="KW-0804">Transcription</keyword>
<feature type="region of interest" description="Sigma-70 factor domain-3" evidence="6">
    <location>
        <begin position="466"/>
        <end position="542"/>
    </location>
</feature>
<feature type="DNA-binding region" description="H-T-H motif" evidence="6">
    <location>
        <begin position="581"/>
        <end position="600"/>
    </location>
</feature>
<dbReference type="Gene3D" id="1.10.220.120">
    <property type="entry name" value="Sigma-70 factor, region 1.1"/>
    <property type="match status" value="1"/>
</dbReference>
<keyword evidence="1 6" id="KW-0963">Cytoplasm</keyword>